<keyword evidence="7" id="KW-1185">Reference proteome</keyword>
<gene>
    <name evidence="6" type="ORF">PhaeoP36_00312</name>
</gene>
<dbReference type="EMBL" id="CP010643">
    <property type="protein sequence ID" value="ATG34484.1"/>
    <property type="molecule type" value="Genomic_DNA"/>
</dbReference>
<keyword evidence="5" id="KW-1003">Cell membrane</keyword>
<protein>
    <recommendedName>
        <fullName evidence="5">Probable membrane transporter protein</fullName>
    </recommendedName>
</protein>
<feature type="transmembrane region" description="Helical" evidence="5">
    <location>
        <begin position="262"/>
        <end position="286"/>
    </location>
</feature>
<evidence type="ECO:0000256" key="2">
    <source>
        <dbReference type="ARBA" id="ARBA00022692"/>
    </source>
</evidence>
<feature type="transmembrane region" description="Helical" evidence="5">
    <location>
        <begin position="90"/>
        <end position="112"/>
    </location>
</feature>
<keyword evidence="2 5" id="KW-0812">Transmembrane</keyword>
<dbReference type="InterPro" id="IPR002781">
    <property type="entry name" value="TM_pro_TauE-like"/>
</dbReference>
<evidence type="ECO:0000313" key="6">
    <source>
        <dbReference type="EMBL" id="ATG34484.1"/>
    </source>
</evidence>
<proteinExistence type="inferred from homology"/>
<feature type="transmembrane region" description="Helical" evidence="5">
    <location>
        <begin position="141"/>
        <end position="163"/>
    </location>
</feature>
<evidence type="ECO:0000256" key="3">
    <source>
        <dbReference type="ARBA" id="ARBA00022989"/>
    </source>
</evidence>
<organism evidence="6 7">
    <name type="scientific">Phaeobacter piscinae</name>
    <dbReference type="NCBI Taxonomy" id="1580596"/>
    <lineage>
        <taxon>Bacteria</taxon>
        <taxon>Pseudomonadati</taxon>
        <taxon>Pseudomonadota</taxon>
        <taxon>Alphaproteobacteria</taxon>
        <taxon>Rhodobacterales</taxon>
        <taxon>Roseobacteraceae</taxon>
        <taxon>Phaeobacter</taxon>
    </lineage>
</organism>
<dbReference type="InterPro" id="IPR051598">
    <property type="entry name" value="TSUP/Inactive_protease-like"/>
</dbReference>
<feature type="transmembrane region" description="Helical" evidence="5">
    <location>
        <begin position="228"/>
        <end position="256"/>
    </location>
</feature>
<reference evidence="6 7" key="3">
    <citation type="journal article" date="2017" name="Int. J. Syst. Evol. Microbiol.">
        <title>Adaptation of Surface-Associated Bacteria to the Open Ocean: A Genomically Distinct Subpopulation of Phaeobacter gallaeciensis Colonizes Pacific Mesozooplankton.</title>
        <authorList>
            <person name="Freese H.M."/>
            <person name="Methner A."/>
            <person name="Overmann J."/>
        </authorList>
    </citation>
    <scope>NUCLEOTIDE SEQUENCE [LARGE SCALE GENOMIC DNA]</scope>
    <source>
        <strain evidence="6 7">P36</strain>
    </source>
</reference>
<dbReference type="PANTHER" id="PTHR43701">
    <property type="entry name" value="MEMBRANE TRANSPORTER PROTEIN MJ0441-RELATED"/>
    <property type="match status" value="1"/>
</dbReference>
<evidence type="ECO:0000313" key="7">
    <source>
        <dbReference type="Proteomes" id="UP000218891"/>
    </source>
</evidence>
<reference evidence="6 7" key="2">
    <citation type="journal article" date="2017" name="Genome Biol. Evol.">
        <title>Trajectories and Drivers of Genome Evolution in Surface-Associated Marine Phaeobacter.</title>
        <authorList>
            <person name="Freese H.M."/>
            <person name="Sikorski J."/>
            <person name="Bunk B."/>
            <person name="Scheuner C."/>
            <person name="Meier-Kolthoff J.P."/>
            <person name="Sproer C."/>
            <person name="Gram L."/>
            <person name="Overmann J."/>
        </authorList>
    </citation>
    <scope>NUCLEOTIDE SEQUENCE [LARGE SCALE GENOMIC DNA]</scope>
    <source>
        <strain evidence="6 7">P36</strain>
    </source>
</reference>
<evidence type="ECO:0000256" key="5">
    <source>
        <dbReference type="RuleBase" id="RU363041"/>
    </source>
</evidence>
<feature type="transmembrane region" description="Helical" evidence="5">
    <location>
        <begin position="329"/>
        <end position="350"/>
    </location>
</feature>
<evidence type="ECO:0000256" key="1">
    <source>
        <dbReference type="ARBA" id="ARBA00004141"/>
    </source>
</evidence>
<evidence type="ECO:0000256" key="4">
    <source>
        <dbReference type="ARBA" id="ARBA00023136"/>
    </source>
</evidence>
<reference evidence="6 7" key="1">
    <citation type="journal article" date="2017" name="Front. Microbiol.">
        <title>Phaeobacter piscinae sp. nov., a species of the Roseobacter group and potential aquaculture probiont.</title>
        <authorList>
            <person name="Sonnenschein E.C."/>
            <person name="Phippen C.B.W."/>
            <person name="Nielsen K.F."/>
            <person name="Mateiu R.V."/>
            <person name="Melchiorsen J."/>
            <person name="Gram L."/>
            <person name="Overmann J."/>
            <person name="Freese H.M."/>
        </authorList>
    </citation>
    <scope>NUCLEOTIDE SEQUENCE [LARGE SCALE GENOMIC DNA]</scope>
    <source>
        <strain evidence="6 7">P36</strain>
    </source>
</reference>
<accession>A0ABM6PA06</accession>
<feature type="transmembrane region" description="Helical" evidence="5">
    <location>
        <begin position="298"/>
        <end position="317"/>
    </location>
</feature>
<keyword evidence="3 5" id="KW-1133">Transmembrane helix</keyword>
<keyword evidence="4 5" id="KW-0472">Membrane</keyword>
<feature type="transmembrane region" description="Helical" evidence="5">
    <location>
        <begin position="169"/>
        <end position="188"/>
    </location>
</feature>
<sequence>MAGRFAFHSTCARQTAINSTGPSAENHRSSFPHSISPVFCTAASTVDFTQVLRSNTDMQIYLPIAEVSVNAFLLLGLGGMVGILSGMFGVGGGFLMTPLLFFIGIPPAVAVATEANQIVASSFSGVLAHFRRRTVDIKMGLVLQAGGLLGAALGVVVFNYLKALGQVDLLVKLCYVVFLGVVGGLMFVESLNAIRKSKASAGAAPAPRRQRGWVHALPFKMRFRTSGLYISIIPPLLVGVVVGILAAIMGVGGGFIMVPAMIYILGMPTKVVVGTSLFQIILVTAFTTMLHATTNYTVDIVLAVLLLVGGVIGAQIGTRIGVYLKAEQLRILLALMVIVVCVKLGLDLLLMPSELYSLGSDGGH</sequence>
<reference evidence="6 7" key="4">
    <citation type="journal article" date="2018" name="Environ. Microbiol. Rep.">
        <title>Phylogenetic distribution of roseobacticides in the Roseobacter group and their effect on microalgae.</title>
        <authorList>
            <person name="Sonnenschein E.C."/>
            <person name="Phippen C.B."/>
            <person name="Bentzon-Tilia M."/>
            <person name="Rasmussen S.A."/>
            <person name="Nielsen K.F."/>
            <person name="Gram L."/>
        </authorList>
    </citation>
    <scope>NUCLEOTIDE SEQUENCE [LARGE SCALE GENOMIC DNA]</scope>
    <source>
        <strain evidence="6 7">P36</strain>
    </source>
</reference>
<feature type="transmembrane region" description="Helical" evidence="5">
    <location>
        <begin position="60"/>
        <end position="84"/>
    </location>
</feature>
<comment type="similarity">
    <text evidence="5">Belongs to the 4-toluene sulfonate uptake permease (TSUP) (TC 2.A.102) family.</text>
</comment>
<comment type="subcellular location">
    <subcellularLocation>
        <location evidence="5">Cell membrane</location>
        <topology evidence="5">Multi-pass membrane protein</topology>
    </subcellularLocation>
    <subcellularLocation>
        <location evidence="1">Membrane</location>
        <topology evidence="1">Multi-pass membrane protein</topology>
    </subcellularLocation>
</comment>
<dbReference type="Pfam" id="PF01925">
    <property type="entry name" value="TauE"/>
    <property type="match status" value="1"/>
</dbReference>
<dbReference type="PANTHER" id="PTHR43701:SF12">
    <property type="entry name" value="MEMBRANE TRANSPORTER PROTEIN YTNM-RELATED"/>
    <property type="match status" value="1"/>
</dbReference>
<dbReference type="Proteomes" id="UP000218891">
    <property type="component" value="Chromosome"/>
</dbReference>
<name>A0ABM6PA06_9RHOB</name>